<dbReference type="PANTHER" id="PTHR30419">
    <property type="entry name" value="HTH-TYPE TRANSCRIPTIONAL REGULATOR YBHD"/>
    <property type="match status" value="1"/>
</dbReference>
<dbReference type="GO" id="GO:0003677">
    <property type="term" value="F:DNA binding"/>
    <property type="evidence" value="ECO:0007669"/>
    <property type="project" value="UniProtKB-KW"/>
</dbReference>
<keyword evidence="2" id="KW-0805">Transcription regulation</keyword>
<evidence type="ECO:0000256" key="1">
    <source>
        <dbReference type="ARBA" id="ARBA00009437"/>
    </source>
</evidence>
<comment type="caution">
    <text evidence="6">The sequence shown here is derived from an EMBL/GenBank/DDBJ whole genome shotgun (WGS) entry which is preliminary data.</text>
</comment>
<keyword evidence="7" id="KW-1185">Reference proteome</keyword>
<dbReference type="FunFam" id="1.10.10.10:FF:000001">
    <property type="entry name" value="LysR family transcriptional regulator"/>
    <property type="match status" value="1"/>
</dbReference>
<dbReference type="SUPFAM" id="SSF46785">
    <property type="entry name" value="Winged helix' DNA-binding domain"/>
    <property type="match status" value="1"/>
</dbReference>
<dbReference type="GO" id="GO:0003700">
    <property type="term" value="F:DNA-binding transcription factor activity"/>
    <property type="evidence" value="ECO:0007669"/>
    <property type="project" value="InterPro"/>
</dbReference>
<dbReference type="Gene3D" id="3.40.190.290">
    <property type="match status" value="1"/>
</dbReference>
<evidence type="ECO:0000256" key="3">
    <source>
        <dbReference type="ARBA" id="ARBA00023125"/>
    </source>
</evidence>
<proteinExistence type="inferred from homology"/>
<reference evidence="6 7" key="1">
    <citation type="journal article" date="2015" name="Genome Announc.">
        <title>Expanding the biotechnology potential of lactobacilli through comparative genomics of 213 strains and associated genera.</title>
        <authorList>
            <person name="Sun Z."/>
            <person name="Harris H.M."/>
            <person name="McCann A."/>
            <person name="Guo C."/>
            <person name="Argimon S."/>
            <person name="Zhang W."/>
            <person name="Yang X."/>
            <person name="Jeffery I.B."/>
            <person name="Cooney J.C."/>
            <person name="Kagawa T.F."/>
            <person name="Liu W."/>
            <person name="Song Y."/>
            <person name="Salvetti E."/>
            <person name="Wrobel A."/>
            <person name="Rasinkangas P."/>
            <person name="Parkhill J."/>
            <person name="Rea M.C."/>
            <person name="O'Sullivan O."/>
            <person name="Ritari J."/>
            <person name="Douillard F.P."/>
            <person name="Paul Ross R."/>
            <person name="Yang R."/>
            <person name="Briner A.E."/>
            <person name="Felis G.E."/>
            <person name="de Vos W.M."/>
            <person name="Barrangou R."/>
            <person name="Klaenhammer T.R."/>
            <person name="Caufield P.W."/>
            <person name="Cui Y."/>
            <person name="Zhang H."/>
            <person name="O'Toole P.W."/>
        </authorList>
    </citation>
    <scope>NUCLEOTIDE SEQUENCE [LARGE SCALE GENOMIC DNA]</scope>
    <source>
        <strain evidence="6 7">DSM 18933</strain>
    </source>
</reference>
<organism evidence="6 7">
    <name type="scientific">Ligilactobacillus hayakitensis DSM 18933 = JCM 14209</name>
    <dbReference type="NCBI Taxonomy" id="1423755"/>
    <lineage>
        <taxon>Bacteria</taxon>
        <taxon>Bacillati</taxon>
        <taxon>Bacillota</taxon>
        <taxon>Bacilli</taxon>
        <taxon>Lactobacillales</taxon>
        <taxon>Lactobacillaceae</taxon>
        <taxon>Ligilactobacillus</taxon>
    </lineage>
</organism>
<dbReference type="GO" id="GO:0005829">
    <property type="term" value="C:cytosol"/>
    <property type="evidence" value="ECO:0007669"/>
    <property type="project" value="TreeGrafter"/>
</dbReference>
<dbReference type="AlphaFoldDB" id="A0A0R1WVI9"/>
<dbReference type="SUPFAM" id="SSF53850">
    <property type="entry name" value="Periplasmic binding protein-like II"/>
    <property type="match status" value="1"/>
</dbReference>
<evidence type="ECO:0000256" key="4">
    <source>
        <dbReference type="ARBA" id="ARBA00023163"/>
    </source>
</evidence>
<keyword evidence="4" id="KW-0804">Transcription</keyword>
<dbReference type="InterPro" id="IPR000847">
    <property type="entry name" value="LysR_HTH_N"/>
</dbReference>
<dbReference type="PROSITE" id="PS50931">
    <property type="entry name" value="HTH_LYSR"/>
    <property type="match status" value="1"/>
</dbReference>
<dbReference type="EMBL" id="AZGD01000018">
    <property type="protein sequence ID" value="KRM20068.1"/>
    <property type="molecule type" value="Genomic_DNA"/>
</dbReference>
<dbReference type="CDD" id="cd05466">
    <property type="entry name" value="PBP2_LTTR_substrate"/>
    <property type="match status" value="1"/>
</dbReference>
<evidence type="ECO:0000259" key="5">
    <source>
        <dbReference type="PROSITE" id="PS50931"/>
    </source>
</evidence>
<protein>
    <recommendedName>
        <fullName evidence="5">HTH lysR-type domain-containing protein</fullName>
    </recommendedName>
</protein>
<dbReference type="STRING" id="1423755.FC40_GL000945"/>
<evidence type="ECO:0000313" key="7">
    <source>
        <dbReference type="Proteomes" id="UP000051054"/>
    </source>
</evidence>
<accession>A0A0R1WVI9</accession>
<gene>
    <name evidence="6" type="ORF">FC40_GL000945</name>
</gene>
<name>A0A0R1WVI9_9LACO</name>
<evidence type="ECO:0000313" key="6">
    <source>
        <dbReference type="EMBL" id="KRM20068.1"/>
    </source>
</evidence>
<dbReference type="eggNOG" id="COG0583">
    <property type="taxonomic scope" value="Bacteria"/>
</dbReference>
<comment type="similarity">
    <text evidence="1">Belongs to the LysR transcriptional regulatory family.</text>
</comment>
<dbReference type="InterPro" id="IPR005119">
    <property type="entry name" value="LysR_subst-bd"/>
</dbReference>
<dbReference type="InterPro" id="IPR036388">
    <property type="entry name" value="WH-like_DNA-bd_sf"/>
</dbReference>
<dbReference type="Proteomes" id="UP000051054">
    <property type="component" value="Unassembled WGS sequence"/>
</dbReference>
<dbReference type="Pfam" id="PF03466">
    <property type="entry name" value="LysR_substrate"/>
    <property type="match status" value="1"/>
</dbReference>
<dbReference type="InterPro" id="IPR036390">
    <property type="entry name" value="WH_DNA-bd_sf"/>
</dbReference>
<dbReference type="PANTHER" id="PTHR30419:SF8">
    <property type="entry name" value="NITROGEN ASSIMILATION TRANSCRIPTIONAL ACTIVATOR-RELATED"/>
    <property type="match status" value="1"/>
</dbReference>
<dbReference type="Pfam" id="PF00126">
    <property type="entry name" value="HTH_1"/>
    <property type="match status" value="1"/>
</dbReference>
<evidence type="ECO:0000256" key="2">
    <source>
        <dbReference type="ARBA" id="ARBA00023015"/>
    </source>
</evidence>
<dbReference type="OrthoDB" id="9803735at2"/>
<sequence>MELRNLRYFVAVAREENMTKAANQLHVTQPTLSKALKKLESELGKKLFIRHAFRIELTDEGILLQKRAQDLLAMADKIEQEFQGINEVTGGDVYLGMAESYQVRYLARFIKDFRQKYPDFRYHILSGDTNQVNEKLDKGILDFTVLAEKPDELKYDYFALPQEDRWGLVLPQSDRLAQKEYITYDDLKNLPLFVSNQAIKNDFANWCSEKQLAELNFEGTFQLSYNGSIFVKEGLGYLLTFEHLIATTELGLVFKPLVPKLTTTLYVAWRKHQTFTPIAKRFLEEMQAAWQVDPS</sequence>
<keyword evidence="3" id="KW-0238">DNA-binding</keyword>
<dbReference type="RefSeq" id="WP_025022648.1">
    <property type="nucleotide sequence ID" value="NZ_AZGD01000018.1"/>
</dbReference>
<feature type="domain" description="HTH lysR-type" evidence="5">
    <location>
        <begin position="1"/>
        <end position="58"/>
    </location>
</feature>
<dbReference type="PATRIC" id="fig|1423755.3.peg.1002"/>
<dbReference type="PRINTS" id="PR00039">
    <property type="entry name" value="HTHLYSR"/>
</dbReference>
<dbReference type="InterPro" id="IPR050950">
    <property type="entry name" value="HTH-type_LysR_regulators"/>
</dbReference>
<dbReference type="Gene3D" id="1.10.10.10">
    <property type="entry name" value="Winged helix-like DNA-binding domain superfamily/Winged helix DNA-binding domain"/>
    <property type="match status" value="1"/>
</dbReference>